<reference evidence="3" key="1">
    <citation type="submission" date="2021-01" db="EMBL/GenBank/DDBJ databases">
        <authorList>
            <person name="Corre E."/>
            <person name="Pelletier E."/>
            <person name="Niang G."/>
            <person name="Scheremetjew M."/>
            <person name="Finn R."/>
            <person name="Kale V."/>
            <person name="Holt S."/>
            <person name="Cochrane G."/>
            <person name="Meng A."/>
            <person name="Brown T."/>
            <person name="Cohen L."/>
        </authorList>
    </citation>
    <scope>NUCLEOTIDE SEQUENCE</scope>
    <source>
        <strain evidence="3">10249 10 AB</strain>
    </source>
</reference>
<dbReference type="EMBL" id="HBIX01030897">
    <property type="protein sequence ID" value="CAE0727766.1"/>
    <property type="molecule type" value="Transcribed_RNA"/>
</dbReference>
<protein>
    <submittedName>
        <fullName evidence="3">Uncharacterized protein</fullName>
    </submittedName>
</protein>
<evidence type="ECO:0000256" key="2">
    <source>
        <dbReference type="SAM" id="Phobius"/>
    </source>
</evidence>
<feature type="transmembrane region" description="Helical" evidence="2">
    <location>
        <begin position="96"/>
        <end position="114"/>
    </location>
</feature>
<feature type="compositionally biased region" description="Low complexity" evidence="1">
    <location>
        <begin position="238"/>
        <end position="251"/>
    </location>
</feature>
<sequence>MIVDTTTRVRKMLQSLPLPSSDLMQNNRRNTPFSAKTIIDECGASERSKDININSSSSSSSSSSRTISIATTIAEHEHEHKHRWCALELTKIRARMLISLLFAVLPGGTVLVAIPPPAAHGLLVPIATSASPSVPSIAAAAAAPSSTTISNAINDALSPSSLGLSSDQLTTSDQRRSADVGRLLLEDFNGRKRPKLPASVKRQMDLQDNRLANCQESSEAGNWEQCFFYGTDNALGSNSDTSDGDSNSSNGKGNQYFGSGTTSPTPSSSMAKGNGNGKPKIPTW</sequence>
<feature type="region of interest" description="Disordered" evidence="1">
    <location>
        <begin position="238"/>
        <end position="284"/>
    </location>
</feature>
<organism evidence="3">
    <name type="scientific">Pseudo-nitzschia australis</name>
    <dbReference type="NCBI Taxonomy" id="44445"/>
    <lineage>
        <taxon>Eukaryota</taxon>
        <taxon>Sar</taxon>
        <taxon>Stramenopiles</taxon>
        <taxon>Ochrophyta</taxon>
        <taxon>Bacillariophyta</taxon>
        <taxon>Bacillariophyceae</taxon>
        <taxon>Bacillariophycidae</taxon>
        <taxon>Bacillariales</taxon>
        <taxon>Bacillariaceae</taxon>
        <taxon>Pseudo-nitzschia</taxon>
    </lineage>
</organism>
<name>A0A7S4AV58_9STRA</name>
<proteinExistence type="predicted"/>
<evidence type="ECO:0000313" key="3">
    <source>
        <dbReference type="EMBL" id="CAE0727766.1"/>
    </source>
</evidence>
<dbReference type="AlphaFoldDB" id="A0A7S4AV58"/>
<evidence type="ECO:0000256" key="1">
    <source>
        <dbReference type="SAM" id="MobiDB-lite"/>
    </source>
</evidence>
<accession>A0A7S4AV58</accession>
<feature type="compositionally biased region" description="Low complexity" evidence="1">
    <location>
        <begin position="258"/>
        <end position="269"/>
    </location>
</feature>
<keyword evidence="2" id="KW-0472">Membrane</keyword>
<keyword evidence="2" id="KW-1133">Transmembrane helix</keyword>
<keyword evidence="2" id="KW-0812">Transmembrane</keyword>
<gene>
    <name evidence="3" type="ORF">PAUS00366_LOCUS20550</name>
</gene>